<dbReference type="GO" id="GO:0005802">
    <property type="term" value="C:trans-Golgi network"/>
    <property type="evidence" value="ECO:0007669"/>
    <property type="project" value="TreeGrafter"/>
</dbReference>
<proteinExistence type="predicted"/>
<keyword evidence="3" id="KW-1185">Reference proteome</keyword>
<dbReference type="PANTHER" id="PTHR37742">
    <property type="entry name" value="OS01G0810200 PROTEIN"/>
    <property type="match status" value="1"/>
</dbReference>
<reference evidence="2 3" key="1">
    <citation type="submission" date="2019-01" db="EMBL/GenBank/DDBJ databases">
        <title>Sequencing of cultivated peanut Arachis hypogaea provides insights into genome evolution and oil improvement.</title>
        <authorList>
            <person name="Chen X."/>
        </authorList>
    </citation>
    <scope>NUCLEOTIDE SEQUENCE [LARGE SCALE GENOMIC DNA]</scope>
    <source>
        <strain evidence="3">cv. Fuhuasheng</strain>
        <tissue evidence="2">Leaves</tissue>
    </source>
</reference>
<dbReference type="Proteomes" id="UP000289738">
    <property type="component" value="Chromosome B10"/>
</dbReference>
<dbReference type="Gene3D" id="2.60.120.10">
    <property type="entry name" value="Jelly Rolls"/>
    <property type="match status" value="1"/>
</dbReference>
<organism evidence="2 3">
    <name type="scientific">Arachis hypogaea</name>
    <name type="common">Peanut</name>
    <dbReference type="NCBI Taxonomy" id="3818"/>
    <lineage>
        <taxon>Eukaryota</taxon>
        <taxon>Viridiplantae</taxon>
        <taxon>Streptophyta</taxon>
        <taxon>Embryophyta</taxon>
        <taxon>Tracheophyta</taxon>
        <taxon>Spermatophyta</taxon>
        <taxon>Magnoliopsida</taxon>
        <taxon>eudicotyledons</taxon>
        <taxon>Gunneridae</taxon>
        <taxon>Pentapetalae</taxon>
        <taxon>rosids</taxon>
        <taxon>fabids</taxon>
        <taxon>Fabales</taxon>
        <taxon>Fabaceae</taxon>
        <taxon>Papilionoideae</taxon>
        <taxon>50 kb inversion clade</taxon>
        <taxon>dalbergioids sensu lato</taxon>
        <taxon>Dalbergieae</taxon>
        <taxon>Pterocarpus clade</taxon>
        <taxon>Arachis</taxon>
    </lineage>
</organism>
<sequence>MLQFLQRPLSLPFVLTIFLFFTWISLHFHTAFKASSSSLHWTTIHDINANLLRFRSGIPSNILKDECGWLLDPLSLASASGISGGAITCASIHAGEIRPGKLRGNHRHHDCNETLVIWGAMTRYRLENNKVPHKRYGEVTIGSDDIIVAASPSGTAHAIKNIDHIRSTFFLGCQDNVISYNVSSTDFNVWKDL</sequence>
<feature type="transmembrane region" description="Helical" evidence="1">
    <location>
        <begin position="9"/>
        <end position="28"/>
    </location>
</feature>
<dbReference type="InterPro" id="IPR014710">
    <property type="entry name" value="RmlC-like_jellyroll"/>
</dbReference>
<evidence type="ECO:0000313" key="3">
    <source>
        <dbReference type="Proteomes" id="UP000289738"/>
    </source>
</evidence>
<gene>
    <name evidence="2" type="ORF">Ahy_B10g106088</name>
</gene>
<keyword evidence="1" id="KW-1133">Transmembrane helix</keyword>
<dbReference type="InterPro" id="IPR011051">
    <property type="entry name" value="RmlC_Cupin_sf"/>
</dbReference>
<protein>
    <recommendedName>
        <fullName evidence="4">Cupin type-1 domain-containing protein</fullName>
    </recommendedName>
</protein>
<dbReference type="SUPFAM" id="SSF51182">
    <property type="entry name" value="RmlC-like cupins"/>
    <property type="match status" value="1"/>
</dbReference>
<dbReference type="SMR" id="A0A444X9T3"/>
<dbReference type="STRING" id="3818.A0A444X9T3"/>
<dbReference type="PANTHER" id="PTHR37742:SF1">
    <property type="entry name" value="OS01G0810200 PROTEIN"/>
    <property type="match status" value="1"/>
</dbReference>
<name>A0A444X9T3_ARAHY</name>
<evidence type="ECO:0000256" key="1">
    <source>
        <dbReference type="SAM" id="Phobius"/>
    </source>
</evidence>
<comment type="caution">
    <text evidence="2">The sequence shown here is derived from an EMBL/GenBank/DDBJ whole genome shotgun (WGS) entry which is preliminary data.</text>
</comment>
<dbReference type="EMBL" id="SDMP01000020">
    <property type="protein sequence ID" value="RYQ86421.1"/>
    <property type="molecule type" value="Genomic_DNA"/>
</dbReference>
<dbReference type="AlphaFoldDB" id="A0A444X9T3"/>
<evidence type="ECO:0000313" key="2">
    <source>
        <dbReference type="EMBL" id="RYQ86421.1"/>
    </source>
</evidence>
<accession>A0A444X9T3</accession>
<dbReference type="OrthoDB" id="2017432at2759"/>
<dbReference type="Gramene" id="arahy.Tifrunner.gnm2.ann2.Ah20g481000.1">
    <property type="protein sequence ID" value="arahy.Tifrunner.gnm2.ann2.Ah20g481000.1-CDS"/>
    <property type="gene ID" value="arahy.Tifrunner.gnm2.ann2.Ah20g481000"/>
</dbReference>
<evidence type="ECO:0008006" key="4">
    <source>
        <dbReference type="Google" id="ProtNLM"/>
    </source>
</evidence>
<keyword evidence="1" id="KW-0472">Membrane</keyword>
<keyword evidence="1" id="KW-0812">Transmembrane</keyword>
<dbReference type="GO" id="GO:0005768">
    <property type="term" value="C:endosome"/>
    <property type="evidence" value="ECO:0007669"/>
    <property type="project" value="TreeGrafter"/>
</dbReference>